<proteinExistence type="predicted"/>
<evidence type="ECO:0000256" key="1">
    <source>
        <dbReference type="SAM" id="MobiDB-lite"/>
    </source>
</evidence>
<gene>
    <name evidence="2" type="ORF">scyTo_0020206</name>
</gene>
<dbReference type="AlphaFoldDB" id="A0A401Q265"/>
<feature type="compositionally biased region" description="Polar residues" evidence="1">
    <location>
        <begin position="14"/>
        <end position="25"/>
    </location>
</feature>
<evidence type="ECO:0000313" key="3">
    <source>
        <dbReference type="Proteomes" id="UP000288216"/>
    </source>
</evidence>
<sequence>IINVDKSWTRRASKSNTRVTLSPNPGQGGSRFCHFGRPTMINMSLQGRFTLQWTMTRKSCE</sequence>
<feature type="region of interest" description="Disordered" evidence="1">
    <location>
        <begin position="1"/>
        <end position="30"/>
    </location>
</feature>
<reference evidence="2 3" key="1">
    <citation type="journal article" date="2018" name="Nat. Ecol. Evol.">
        <title>Shark genomes provide insights into elasmobranch evolution and the origin of vertebrates.</title>
        <authorList>
            <person name="Hara Y"/>
            <person name="Yamaguchi K"/>
            <person name="Onimaru K"/>
            <person name="Kadota M"/>
            <person name="Koyanagi M"/>
            <person name="Keeley SD"/>
            <person name="Tatsumi K"/>
            <person name="Tanaka K"/>
            <person name="Motone F"/>
            <person name="Kageyama Y"/>
            <person name="Nozu R"/>
            <person name="Adachi N"/>
            <person name="Nishimura O"/>
            <person name="Nakagawa R"/>
            <person name="Tanegashima C"/>
            <person name="Kiyatake I"/>
            <person name="Matsumoto R"/>
            <person name="Murakumo K"/>
            <person name="Nishida K"/>
            <person name="Terakita A"/>
            <person name="Kuratani S"/>
            <person name="Sato K"/>
            <person name="Hyodo S Kuraku.S."/>
        </authorList>
    </citation>
    <scope>NUCLEOTIDE SEQUENCE [LARGE SCALE GENOMIC DNA]</scope>
</reference>
<accession>A0A401Q265</accession>
<organism evidence="2 3">
    <name type="scientific">Scyliorhinus torazame</name>
    <name type="common">Cloudy catshark</name>
    <name type="synonym">Catulus torazame</name>
    <dbReference type="NCBI Taxonomy" id="75743"/>
    <lineage>
        <taxon>Eukaryota</taxon>
        <taxon>Metazoa</taxon>
        <taxon>Chordata</taxon>
        <taxon>Craniata</taxon>
        <taxon>Vertebrata</taxon>
        <taxon>Chondrichthyes</taxon>
        <taxon>Elasmobranchii</taxon>
        <taxon>Galeomorphii</taxon>
        <taxon>Galeoidea</taxon>
        <taxon>Carcharhiniformes</taxon>
        <taxon>Scyliorhinidae</taxon>
        <taxon>Scyliorhinus</taxon>
    </lineage>
</organism>
<evidence type="ECO:0000313" key="2">
    <source>
        <dbReference type="EMBL" id="GCB79434.1"/>
    </source>
</evidence>
<protein>
    <submittedName>
        <fullName evidence="2">Uncharacterized protein</fullName>
    </submittedName>
</protein>
<keyword evidence="3" id="KW-1185">Reference proteome</keyword>
<dbReference type="EMBL" id="BFAA01016008">
    <property type="protein sequence ID" value="GCB79434.1"/>
    <property type="molecule type" value="Genomic_DNA"/>
</dbReference>
<comment type="caution">
    <text evidence="2">The sequence shown here is derived from an EMBL/GenBank/DDBJ whole genome shotgun (WGS) entry which is preliminary data.</text>
</comment>
<name>A0A401Q265_SCYTO</name>
<feature type="non-terminal residue" evidence="2">
    <location>
        <position position="1"/>
    </location>
</feature>
<dbReference type="Proteomes" id="UP000288216">
    <property type="component" value="Unassembled WGS sequence"/>
</dbReference>